<evidence type="ECO:0000313" key="1">
    <source>
        <dbReference type="EMBL" id="GAA5228996.1"/>
    </source>
</evidence>
<protein>
    <submittedName>
        <fullName evidence="1">Uncharacterized protein</fullName>
    </submittedName>
</protein>
<dbReference type="RefSeq" id="WP_210101425.1">
    <property type="nucleotide sequence ID" value="NZ_BAABLK010000092.1"/>
</dbReference>
<sequence length="147" mass="16246">MSSINELMVLAGELGEYAADRLHGLSAKIVVVPQSNAHHPGYDTGDLVLQAYRSYGVEVVRPILEGYQRGYNARATERRGLVLRFVQITNGVGEALSHATEEERTAIICALQTGYPPMRFGITTRLRTRYPGYADFFDVTLVVSNQA</sequence>
<dbReference type="EMBL" id="BAABLK010000092">
    <property type="protein sequence ID" value="GAA5228996.1"/>
    <property type="molecule type" value="Genomic_DNA"/>
</dbReference>
<name>A0ABP9TQL6_9MICC</name>
<keyword evidence="2" id="KW-1185">Reference proteome</keyword>
<proteinExistence type="predicted"/>
<comment type="caution">
    <text evidence="1">The sequence shown here is derived from an EMBL/GenBank/DDBJ whole genome shotgun (WGS) entry which is preliminary data.</text>
</comment>
<organism evidence="1 2">
    <name type="scientific">Paeniglutamicibacter antarcticus</name>
    <dbReference type="NCBI Taxonomy" id="494023"/>
    <lineage>
        <taxon>Bacteria</taxon>
        <taxon>Bacillati</taxon>
        <taxon>Actinomycetota</taxon>
        <taxon>Actinomycetes</taxon>
        <taxon>Micrococcales</taxon>
        <taxon>Micrococcaceae</taxon>
        <taxon>Paeniglutamicibacter</taxon>
    </lineage>
</organism>
<accession>A0ABP9TQL6</accession>
<dbReference type="Proteomes" id="UP001501257">
    <property type="component" value="Unassembled WGS sequence"/>
</dbReference>
<gene>
    <name evidence="1" type="ORF">GCM10025778_35350</name>
</gene>
<reference evidence="2" key="1">
    <citation type="journal article" date="2019" name="Int. J. Syst. Evol. Microbiol.">
        <title>The Global Catalogue of Microorganisms (GCM) 10K type strain sequencing project: providing services to taxonomists for standard genome sequencing and annotation.</title>
        <authorList>
            <consortium name="The Broad Institute Genomics Platform"/>
            <consortium name="The Broad Institute Genome Sequencing Center for Infectious Disease"/>
            <person name="Wu L."/>
            <person name="Ma J."/>
        </authorList>
    </citation>
    <scope>NUCLEOTIDE SEQUENCE [LARGE SCALE GENOMIC DNA]</scope>
    <source>
        <strain evidence="2">JCM 18952</strain>
    </source>
</reference>
<evidence type="ECO:0000313" key="2">
    <source>
        <dbReference type="Proteomes" id="UP001501257"/>
    </source>
</evidence>